<dbReference type="PROSITE" id="PS50929">
    <property type="entry name" value="ABC_TM1F"/>
    <property type="match status" value="1"/>
</dbReference>
<dbReference type="EMBL" id="FQXP01000004">
    <property type="protein sequence ID" value="SHH71841.1"/>
    <property type="molecule type" value="Genomic_DNA"/>
</dbReference>
<dbReference type="SUPFAM" id="SSF52540">
    <property type="entry name" value="P-loop containing nucleoside triphosphate hydrolases"/>
    <property type="match status" value="1"/>
</dbReference>
<dbReference type="Proteomes" id="UP000184526">
    <property type="component" value="Unassembled WGS sequence"/>
</dbReference>
<sequence>MRGFKERFEIFNLIKSNTKLKLNQIIIMKLLLMIVTLIPPMLYKILIDDVIVKQKLSYLKIVVILYIALFLIESLILYYKTYKENLVYNKLSYDIKTTLFKFCIYEKNDFTERFENADIKNRLDNDVESMVNFVQIQIVECIIEVVQLLISAALLISINYKLAFISFLVVPTSFIISKKIKNNISKETKEYQKKFYSYENWLQKTLLGWKEVKALNIEDDVCNDFTKRWNGLKSHYVKKTVNTDLGYILSSFNNFFVKKLSIYCIGGVFVYYSLTTIGQVLMFIKYFQLLFNSIETINGYDIKFSSEKILIYRVLEFLKLAKNSKEQTISKNTFENMNIKIENLYFKYPNSSNFVLKNLKLLIKEGEKIAILGESGCGKSTLAKLILGLYDDYEGNIYIGGKDIREVKDTELYSNISAIMQDTMLFNISIKENLRIASSEATESQIVEACKIADIHDFIVTLPQGYDTVIGKNGTKLSGGQRQKIAIARALIKDAPILIFDESTSALDREAERTIINELNKISKNKTVIIISHRESTIEYCKRIVKLNELNEL</sequence>
<evidence type="ECO:0000256" key="7">
    <source>
        <dbReference type="ARBA" id="ARBA00022989"/>
    </source>
</evidence>
<dbReference type="PANTHER" id="PTHR24221:SF654">
    <property type="entry name" value="ATP-BINDING CASSETTE SUB-FAMILY B MEMBER 6"/>
    <property type="match status" value="1"/>
</dbReference>
<dbReference type="FunFam" id="3.40.50.300:FF:000221">
    <property type="entry name" value="Multidrug ABC transporter ATP-binding protein"/>
    <property type="match status" value="1"/>
</dbReference>
<feature type="transmembrane region" description="Helical" evidence="9">
    <location>
        <begin position="260"/>
        <end position="284"/>
    </location>
</feature>
<dbReference type="SUPFAM" id="SSF90123">
    <property type="entry name" value="ABC transporter transmembrane region"/>
    <property type="match status" value="1"/>
</dbReference>
<dbReference type="InterPro" id="IPR027417">
    <property type="entry name" value="P-loop_NTPase"/>
</dbReference>
<feature type="transmembrane region" description="Helical" evidence="9">
    <location>
        <begin position="25"/>
        <end position="46"/>
    </location>
</feature>
<dbReference type="InterPro" id="IPR011527">
    <property type="entry name" value="ABC1_TM_dom"/>
</dbReference>
<proteinExistence type="predicted"/>
<dbReference type="GO" id="GO:0005886">
    <property type="term" value="C:plasma membrane"/>
    <property type="evidence" value="ECO:0007669"/>
    <property type="project" value="UniProtKB-SubCell"/>
</dbReference>
<dbReference type="Gene3D" id="3.40.50.300">
    <property type="entry name" value="P-loop containing nucleotide triphosphate hydrolases"/>
    <property type="match status" value="1"/>
</dbReference>
<dbReference type="InterPro" id="IPR036640">
    <property type="entry name" value="ABC1_TM_sf"/>
</dbReference>
<gene>
    <name evidence="12" type="ORF">SAMN02745196_01181</name>
</gene>
<evidence type="ECO:0000256" key="4">
    <source>
        <dbReference type="ARBA" id="ARBA00022692"/>
    </source>
</evidence>
<dbReference type="GO" id="GO:0016887">
    <property type="term" value="F:ATP hydrolysis activity"/>
    <property type="evidence" value="ECO:0007669"/>
    <property type="project" value="InterPro"/>
</dbReference>
<keyword evidence="4 9" id="KW-0812">Transmembrane</keyword>
<keyword evidence="5" id="KW-0547">Nucleotide-binding</keyword>
<dbReference type="InterPro" id="IPR003439">
    <property type="entry name" value="ABC_transporter-like_ATP-bd"/>
</dbReference>
<keyword evidence="13" id="KW-1185">Reference proteome</keyword>
<evidence type="ECO:0000256" key="5">
    <source>
        <dbReference type="ARBA" id="ARBA00022741"/>
    </source>
</evidence>
<evidence type="ECO:0000256" key="1">
    <source>
        <dbReference type="ARBA" id="ARBA00004651"/>
    </source>
</evidence>
<keyword evidence="8 9" id="KW-0472">Membrane</keyword>
<feature type="domain" description="ABC transporter" evidence="10">
    <location>
        <begin position="339"/>
        <end position="553"/>
    </location>
</feature>
<protein>
    <submittedName>
        <fullName evidence="12">ATP-binding cassette, subfamily B, MsbA</fullName>
    </submittedName>
</protein>
<dbReference type="STRING" id="1121306.SAMN02745196_01181"/>
<dbReference type="RefSeq" id="WP_072831011.1">
    <property type="nucleotide sequence ID" value="NZ_FQXP01000004.1"/>
</dbReference>
<dbReference type="GO" id="GO:0140359">
    <property type="term" value="F:ABC-type transporter activity"/>
    <property type="evidence" value="ECO:0007669"/>
    <property type="project" value="InterPro"/>
</dbReference>
<comment type="subcellular location">
    <subcellularLocation>
        <location evidence="1">Cell membrane</location>
        <topology evidence="1">Multi-pass membrane protein</topology>
    </subcellularLocation>
</comment>
<dbReference type="InterPro" id="IPR017871">
    <property type="entry name" value="ABC_transporter-like_CS"/>
</dbReference>
<dbReference type="GO" id="GO:0034040">
    <property type="term" value="F:ATPase-coupled lipid transmembrane transporter activity"/>
    <property type="evidence" value="ECO:0007669"/>
    <property type="project" value="TreeGrafter"/>
</dbReference>
<dbReference type="CDD" id="cd07346">
    <property type="entry name" value="ABC_6TM_exporters"/>
    <property type="match status" value="1"/>
</dbReference>
<dbReference type="GO" id="GO:0005524">
    <property type="term" value="F:ATP binding"/>
    <property type="evidence" value="ECO:0007669"/>
    <property type="project" value="UniProtKB-KW"/>
</dbReference>
<evidence type="ECO:0000256" key="9">
    <source>
        <dbReference type="SAM" id="Phobius"/>
    </source>
</evidence>
<evidence type="ECO:0000313" key="12">
    <source>
        <dbReference type="EMBL" id="SHH71841.1"/>
    </source>
</evidence>
<dbReference type="InterPro" id="IPR039421">
    <property type="entry name" value="Type_1_exporter"/>
</dbReference>
<keyword evidence="6 12" id="KW-0067">ATP-binding</keyword>
<accession>A0A1M5V9F6</accession>
<evidence type="ECO:0000256" key="3">
    <source>
        <dbReference type="ARBA" id="ARBA00022475"/>
    </source>
</evidence>
<evidence type="ECO:0000259" key="11">
    <source>
        <dbReference type="PROSITE" id="PS50929"/>
    </source>
</evidence>
<dbReference type="Gene3D" id="1.20.1560.10">
    <property type="entry name" value="ABC transporter type 1, transmembrane domain"/>
    <property type="match status" value="1"/>
</dbReference>
<dbReference type="PROSITE" id="PS50893">
    <property type="entry name" value="ABC_TRANSPORTER_2"/>
    <property type="match status" value="1"/>
</dbReference>
<dbReference type="OrthoDB" id="9762778at2"/>
<dbReference type="PANTHER" id="PTHR24221">
    <property type="entry name" value="ATP-BINDING CASSETTE SUB-FAMILY B"/>
    <property type="match status" value="1"/>
</dbReference>
<keyword evidence="2" id="KW-0813">Transport</keyword>
<dbReference type="SMART" id="SM00382">
    <property type="entry name" value="AAA"/>
    <property type="match status" value="1"/>
</dbReference>
<evidence type="ECO:0000256" key="8">
    <source>
        <dbReference type="ARBA" id="ARBA00023136"/>
    </source>
</evidence>
<dbReference type="AlphaFoldDB" id="A0A1M5V9F6"/>
<dbReference type="Pfam" id="PF00005">
    <property type="entry name" value="ABC_tran"/>
    <property type="match status" value="1"/>
</dbReference>
<evidence type="ECO:0000256" key="6">
    <source>
        <dbReference type="ARBA" id="ARBA00022840"/>
    </source>
</evidence>
<feature type="domain" description="ABC transmembrane type-1" evidence="11">
    <location>
        <begin position="25"/>
        <end position="297"/>
    </location>
</feature>
<evidence type="ECO:0000256" key="2">
    <source>
        <dbReference type="ARBA" id="ARBA00022448"/>
    </source>
</evidence>
<dbReference type="Pfam" id="PF00664">
    <property type="entry name" value="ABC_membrane"/>
    <property type="match status" value="1"/>
</dbReference>
<dbReference type="PROSITE" id="PS00211">
    <property type="entry name" value="ABC_TRANSPORTER_1"/>
    <property type="match status" value="1"/>
</dbReference>
<organism evidence="12 13">
    <name type="scientific">Clostridium collagenovorans DSM 3089</name>
    <dbReference type="NCBI Taxonomy" id="1121306"/>
    <lineage>
        <taxon>Bacteria</taxon>
        <taxon>Bacillati</taxon>
        <taxon>Bacillota</taxon>
        <taxon>Clostridia</taxon>
        <taxon>Eubacteriales</taxon>
        <taxon>Clostridiaceae</taxon>
        <taxon>Clostridium</taxon>
    </lineage>
</organism>
<name>A0A1M5V9F6_9CLOT</name>
<keyword evidence="7 9" id="KW-1133">Transmembrane helix</keyword>
<evidence type="ECO:0000313" key="13">
    <source>
        <dbReference type="Proteomes" id="UP000184526"/>
    </source>
</evidence>
<feature type="transmembrane region" description="Helical" evidence="9">
    <location>
        <begin position="58"/>
        <end position="79"/>
    </location>
</feature>
<reference evidence="12 13" key="1">
    <citation type="submission" date="2016-11" db="EMBL/GenBank/DDBJ databases">
        <authorList>
            <person name="Jaros S."/>
            <person name="Januszkiewicz K."/>
            <person name="Wedrychowicz H."/>
        </authorList>
    </citation>
    <scope>NUCLEOTIDE SEQUENCE [LARGE SCALE GENOMIC DNA]</scope>
    <source>
        <strain evidence="12 13">DSM 3089</strain>
    </source>
</reference>
<dbReference type="InterPro" id="IPR003593">
    <property type="entry name" value="AAA+_ATPase"/>
</dbReference>
<keyword evidence="3" id="KW-1003">Cell membrane</keyword>
<evidence type="ECO:0000259" key="10">
    <source>
        <dbReference type="PROSITE" id="PS50893"/>
    </source>
</evidence>